<dbReference type="InterPro" id="IPR051957">
    <property type="entry name" value="CRISP-LCCL_domain"/>
</dbReference>
<dbReference type="InterPro" id="IPR036609">
    <property type="entry name" value="LCCL_sf"/>
</dbReference>
<dbReference type="EMBL" id="KQ244895">
    <property type="protein sequence ID" value="KNC73995.1"/>
    <property type="molecule type" value="Genomic_DNA"/>
</dbReference>
<name>A0A0L0FB57_9EUKA</name>
<dbReference type="PANTHER" id="PTHR31331">
    <property type="entry name" value="LCCL DOMAIN PROTEIN (AFU_ORTHOLOGUE AFUA_5G08630)"/>
    <property type="match status" value="1"/>
</dbReference>
<dbReference type="PANTHER" id="PTHR31331:SF1">
    <property type="entry name" value="CYSTEINE RICH SECRETORY PROTEIN LCCL DOMAIN CONTAINING 2"/>
    <property type="match status" value="1"/>
</dbReference>
<dbReference type="RefSeq" id="XP_014147897.1">
    <property type="nucleotide sequence ID" value="XM_014292422.1"/>
</dbReference>
<evidence type="ECO:0000256" key="1">
    <source>
        <dbReference type="SAM" id="Phobius"/>
    </source>
</evidence>
<evidence type="ECO:0000313" key="3">
    <source>
        <dbReference type="EMBL" id="KNC73995.1"/>
    </source>
</evidence>
<keyword evidence="4" id="KW-1185">Reference proteome</keyword>
<dbReference type="Pfam" id="PF03815">
    <property type="entry name" value="LCCL"/>
    <property type="match status" value="1"/>
</dbReference>
<evidence type="ECO:0000313" key="4">
    <source>
        <dbReference type="Proteomes" id="UP000054560"/>
    </source>
</evidence>
<dbReference type="PROSITE" id="PS50820">
    <property type="entry name" value="LCCL"/>
    <property type="match status" value="1"/>
</dbReference>
<dbReference type="SUPFAM" id="SSF69848">
    <property type="entry name" value="LCCL domain"/>
    <property type="match status" value="1"/>
</dbReference>
<feature type="domain" description="LCCL" evidence="2">
    <location>
        <begin position="76"/>
        <end position="172"/>
    </location>
</feature>
<feature type="non-terminal residue" evidence="3">
    <location>
        <position position="1"/>
    </location>
</feature>
<keyword evidence="1" id="KW-0812">Transmembrane</keyword>
<feature type="non-terminal residue" evidence="3">
    <location>
        <position position="172"/>
    </location>
</feature>
<accession>A0A0L0FB57</accession>
<dbReference type="Gene3D" id="2.170.130.20">
    <property type="entry name" value="LCCL-like domain"/>
    <property type="match status" value="1"/>
</dbReference>
<dbReference type="SMART" id="SM00603">
    <property type="entry name" value="LCCL"/>
    <property type="match status" value="1"/>
</dbReference>
<reference evidence="3 4" key="1">
    <citation type="submission" date="2011-02" db="EMBL/GenBank/DDBJ databases">
        <title>The Genome Sequence of Sphaeroforma arctica JP610.</title>
        <authorList>
            <consortium name="The Broad Institute Genome Sequencing Platform"/>
            <person name="Russ C."/>
            <person name="Cuomo C."/>
            <person name="Young S.K."/>
            <person name="Zeng Q."/>
            <person name="Gargeya S."/>
            <person name="Alvarado L."/>
            <person name="Berlin A."/>
            <person name="Chapman S.B."/>
            <person name="Chen Z."/>
            <person name="Freedman E."/>
            <person name="Gellesch M."/>
            <person name="Goldberg J."/>
            <person name="Griggs A."/>
            <person name="Gujja S."/>
            <person name="Heilman E."/>
            <person name="Heiman D."/>
            <person name="Howarth C."/>
            <person name="Mehta T."/>
            <person name="Neiman D."/>
            <person name="Pearson M."/>
            <person name="Roberts A."/>
            <person name="Saif S."/>
            <person name="Shea T."/>
            <person name="Shenoy N."/>
            <person name="Sisk P."/>
            <person name="Stolte C."/>
            <person name="Sykes S."/>
            <person name="White J."/>
            <person name="Yandava C."/>
            <person name="Burger G."/>
            <person name="Gray M.W."/>
            <person name="Holland P.W.H."/>
            <person name="King N."/>
            <person name="Lang F.B.F."/>
            <person name="Roger A.J."/>
            <person name="Ruiz-Trillo I."/>
            <person name="Haas B."/>
            <person name="Nusbaum C."/>
            <person name="Birren B."/>
        </authorList>
    </citation>
    <scope>NUCLEOTIDE SEQUENCE [LARGE SCALE GENOMIC DNA]</scope>
    <source>
        <strain evidence="3 4">JP610</strain>
    </source>
</reference>
<evidence type="ECO:0000259" key="2">
    <source>
        <dbReference type="PROSITE" id="PS50820"/>
    </source>
</evidence>
<keyword evidence="1" id="KW-0472">Membrane</keyword>
<organism evidence="3 4">
    <name type="scientific">Sphaeroforma arctica JP610</name>
    <dbReference type="NCBI Taxonomy" id="667725"/>
    <lineage>
        <taxon>Eukaryota</taxon>
        <taxon>Ichthyosporea</taxon>
        <taxon>Ichthyophonida</taxon>
        <taxon>Sphaeroforma</taxon>
    </lineage>
</organism>
<dbReference type="Proteomes" id="UP000054560">
    <property type="component" value="Unassembled WGS sequence"/>
</dbReference>
<feature type="transmembrane region" description="Helical" evidence="1">
    <location>
        <begin position="43"/>
        <end position="63"/>
    </location>
</feature>
<dbReference type="GeneID" id="25913951"/>
<gene>
    <name evidence="3" type="ORF">SARC_13447</name>
</gene>
<proteinExistence type="predicted"/>
<keyword evidence="1" id="KW-1133">Transmembrane helix</keyword>
<dbReference type="OrthoDB" id="162371at2759"/>
<sequence length="172" mass="18649">GVWQRARKKLSPAKGAQIPRYKAASAWGHAYTTRILALLSDKYRPLVTAIYAVVCGILVYVMFAANNYLADTELGPPQSLSCDSYEWGSARSCGVAGVNCEPFLSDTFTPYRCPPWCGGKTGAWYVVGNNPFYRADSRICLAAVHSGVISNARGGCVRYRQTGPSATYNSSC</sequence>
<protein>
    <recommendedName>
        <fullName evidence="2">LCCL domain-containing protein</fullName>
    </recommendedName>
</protein>
<dbReference type="AlphaFoldDB" id="A0A0L0FB57"/>
<dbReference type="InterPro" id="IPR004043">
    <property type="entry name" value="LCCL"/>
</dbReference>